<evidence type="ECO:0000313" key="5">
    <source>
        <dbReference type="Proteomes" id="UP000261520"/>
    </source>
</evidence>
<accession>A0A3B3ZKU9</accession>
<feature type="domain" description="PDZ" evidence="3">
    <location>
        <begin position="35"/>
        <end position="110"/>
    </location>
</feature>
<evidence type="ECO:0000256" key="1">
    <source>
        <dbReference type="ARBA" id="ARBA00004370"/>
    </source>
</evidence>
<dbReference type="InterPro" id="IPR036034">
    <property type="entry name" value="PDZ_sf"/>
</dbReference>
<dbReference type="GO" id="GO:0045197">
    <property type="term" value="P:establishment or maintenance of epithelial cell apical/basal polarity"/>
    <property type="evidence" value="ECO:0007669"/>
    <property type="project" value="TreeGrafter"/>
</dbReference>
<proteinExistence type="predicted"/>
<evidence type="ECO:0000313" key="4">
    <source>
        <dbReference type="Ensembl" id="ENSPMGP00000005041.1"/>
    </source>
</evidence>
<dbReference type="Proteomes" id="UP000261520">
    <property type="component" value="Unplaced"/>
</dbReference>
<dbReference type="GO" id="GO:0019901">
    <property type="term" value="F:protein kinase binding"/>
    <property type="evidence" value="ECO:0007669"/>
    <property type="project" value="TreeGrafter"/>
</dbReference>
<organism evidence="4 5">
    <name type="scientific">Periophthalmus magnuspinnatus</name>
    <dbReference type="NCBI Taxonomy" id="409849"/>
    <lineage>
        <taxon>Eukaryota</taxon>
        <taxon>Metazoa</taxon>
        <taxon>Chordata</taxon>
        <taxon>Craniata</taxon>
        <taxon>Vertebrata</taxon>
        <taxon>Euteleostomi</taxon>
        <taxon>Actinopterygii</taxon>
        <taxon>Neopterygii</taxon>
        <taxon>Teleostei</taxon>
        <taxon>Neoteleostei</taxon>
        <taxon>Acanthomorphata</taxon>
        <taxon>Gobiaria</taxon>
        <taxon>Gobiiformes</taxon>
        <taxon>Gobioidei</taxon>
        <taxon>Gobiidae</taxon>
        <taxon>Oxudercinae</taxon>
        <taxon>Periophthalmus</taxon>
    </lineage>
</organism>
<name>A0A3B3ZKU9_9GOBI</name>
<dbReference type="PANTHER" id="PTHR23119">
    <property type="entry name" value="DISCS LARGE"/>
    <property type="match status" value="1"/>
</dbReference>
<reference evidence="4" key="2">
    <citation type="submission" date="2025-09" db="UniProtKB">
        <authorList>
            <consortium name="Ensembl"/>
        </authorList>
    </citation>
    <scope>IDENTIFICATION</scope>
</reference>
<dbReference type="GO" id="GO:0098609">
    <property type="term" value="P:cell-cell adhesion"/>
    <property type="evidence" value="ECO:0007669"/>
    <property type="project" value="TreeGrafter"/>
</dbReference>
<reference evidence="4" key="1">
    <citation type="submission" date="2025-08" db="UniProtKB">
        <authorList>
            <consortium name="Ensembl"/>
        </authorList>
    </citation>
    <scope>IDENTIFICATION</scope>
</reference>
<dbReference type="SMART" id="SM00228">
    <property type="entry name" value="PDZ"/>
    <property type="match status" value="1"/>
</dbReference>
<dbReference type="GO" id="GO:0016323">
    <property type="term" value="C:basolateral plasma membrane"/>
    <property type="evidence" value="ECO:0007669"/>
    <property type="project" value="TreeGrafter"/>
</dbReference>
<dbReference type="SUPFAM" id="SSF50156">
    <property type="entry name" value="PDZ domain-like"/>
    <property type="match status" value="1"/>
</dbReference>
<dbReference type="PROSITE" id="PS50106">
    <property type="entry name" value="PDZ"/>
    <property type="match status" value="1"/>
</dbReference>
<evidence type="ECO:0000256" key="2">
    <source>
        <dbReference type="ARBA" id="ARBA00023136"/>
    </source>
</evidence>
<keyword evidence="5" id="KW-1185">Reference proteome</keyword>
<dbReference type="GO" id="GO:0043113">
    <property type="term" value="P:receptor clustering"/>
    <property type="evidence" value="ECO:0007669"/>
    <property type="project" value="TreeGrafter"/>
</dbReference>
<protein>
    <recommendedName>
        <fullName evidence="3">PDZ domain-containing protein</fullName>
    </recommendedName>
</protein>
<dbReference type="InterPro" id="IPR050614">
    <property type="entry name" value="Synaptic_Scaffolding_LAP-MAGUK"/>
</dbReference>
<dbReference type="PANTHER" id="PTHR23119:SF51">
    <property type="entry name" value="DISKS LARGE 1 TUMOR SUPPRESSOR PROTEIN"/>
    <property type="match status" value="1"/>
</dbReference>
<evidence type="ECO:0000259" key="3">
    <source>
        <dbReference type="PROSITE" id="PS50106"/>
    </source>
</evidence>
<dbReference type="GO" id="GO:0030054">
    <property type="term" value="C:cell junction"/>
    <property type="evidence" value="ECO:0007669"/>
    <property type="project" value="TreeGrafter"/>
</dbReference>
<dbReference type="GO" id="GO:0097120">
    <property type="term" value="P:receptor localization to synapse"/>
    <property type="evidence" value="ECO:0007669"/>
    <property type="project" value="TreeGrafter"/>
</dbReference>
<dbReference type="AlphaFoldDB" id="A0A3B3ZKU9"/>
<sequence>MTALKYQKKFTEYSERIDSLTKTVAFSCKESETRSVPVVLLREGGSLGFNIVGGRPCADENDSTSNEGIYVSKIVDNGPADKEGGLQINDKITEVSSSLHFVHFQSVTLMFPADVHSLLYILAKSPFLKLPFMQNG</sequence>
<comment type="subcellular location">
    <subcellularLocation>
        <location evidence="1">Membrane</location>
    </subcellularLocation>
</comment>
<dbReference type="STRING" id="409849.ENSPMGP00000005041"/>
<dbReference type="Ensembl" id="ENSPMGT00000005348.1">
    <property type="protein sequence ID" value="ENSPMGP00000005041.1"/>
    <property type="gene ID" value="ENSPMGG00000004255.1"/>
</dbReference>
<keyword evidence="2" id="KW-0472">Membrane</keyword>
<dbReference type="InterPro" id="IPR001478">
    <property type="entry name" value="PDZ"/>
</dbReference>
<dbReference type="Gene3D" id="2.30.42.10">
    <property type="match status" value="1"/>
</dbReference>
<dbReference type="Pfam" id="PF00595">
    <property type="entry name" value="PDZ"/>
    <property type="match status" value="1"/>
</dbReference>